<evidence type="ECO:0000256" key="1">
    <source>
        <dbReference type="SAM" id="MobiDB-lite"/>
    </source>
</evidence>
<name>A0AAV4VM07_CAEEX</name>
<feature type="compositionally biased region" description="Polar residues" evidence="1">
    <location>
        <begin position="13"/>
        <end position="26"/>
    </location>
</feature>
<organism evidence="2 3">
    <name type="scientific">Caerostris extrusa</name>
    <name type="common">Bark spider</name>
    <name type="synonym">Caerostris bankana</name>
    <dbReference type="NCBI Taxonomy" id="172846"/>
    <lineage>
        <taxon>Eukaryota</taxon>
        <taxon>Metazoa</taxon>
        <taxon>Ecdysozoa</taxon>
        <taxon>Arthropoda</taxon>
        <taxon>Chelicerata</taxon>
        <taxon>Arachnida</taxon>
        <taxon>Araneae</taxon>
        <taxon>Araneomorphae</taxon>
        <taxon>Entelegynae</taxon>
        <taxon>Araneoidea</taxon>
        <taxon>Araneidae</taxon>
        <taxon>Caerostris</taxon>
    </lineage>
</organism>
<accession>A0AAV4VM07</accession>
<dbReference type="AlphaFoldDB" id="A0AAV4VM07"/>
<reference evidence="2 3" key="1">
    <citation type="submission" date="2021-06" db="EMBL/GenBank/DDBJ databases">
        <title>Caerostris extrusa draft genome.</title>
        <authorList>
            <person name="Kono N."/>
            <person name="Arakawa K."/>
        </authorList>
    </citation>
    <scope>NUCLEOTIDE SEQUENCE [LARGE SCALE GENOMIC DNA]</scope>
</reference>
<dbReference type="EMBL" id="BPLR01014798">
    <property type="protein sequence ID" value="GIY71392.1"/>
    <property type="molecule type" value="Genomic_DNA"/>
</dbReference>
<proteinExistence type="predicted"/>
<comment type="caution">
    <text evidence="2">The sequence shown here is derived from an EMBL/GenBank/DDBJ whole genome shotgun (WGS) entry which is preliminary data.</text>
</comment>
<evidence type="ECO:0000313" key="3">
    <source>
        <dbReference type="Proteomes" id="UP001054945"/>
    </source>
</evidence>
<keyword evidence="3" id="KW-1185">Reference proteome</keyword>
<feature type="region of interest" description="Disordered" evidence="1">
    <location>
        <begin position="1"/>
        <end position="26"/>
    </location>
</feature>
<gene>
    <name evidence="2" type="ORF">CEXT_472231</name>
</gene>
<sequence length="184" mass="20681">MEVSMEGNGPSLAHQQVPSSPGSDVNAIQVNDSTKMTPQGLCRRLVSAHQEMEVIDEILTSAKKSEFQNDYRQLNDNLSKKKEYLLEWISPFGICPIAECKIHNANLKSNQLKNTTKRAASEISYHNDKVNSFKDFKKPNRKHTAKANFIPGNAENVKINTENKYTTLSTAIINESEETVTVER</sequence>
<dbReference type="Proteomes" id="UP001054945">
    <property type="component" value="Unassembled WGS sequence"/>
</dbReference>
<evidence type="ECO:0000313" key="2">
    <source>
        <dbReference type="EMBL" id="GIY71392.1"/>
    </source>
</evidence>
<protein>
    <submittedName>
        <fullName evidence="2">Uncharacterized protein</fullName>
    </submittedName>
</protein>